<feature type="compositionally biased region" description="Acidic residues" evidence="3">
    <location>
        <begin position="105"/>
        <end position="114"/>
    </location>
</feature>
<name>A0A5N6TU82_ASPAV</name>
<evidence type="ECO:0000256" key="3">
    <source>
        <dbReference type="SAM" id="MobiDB-lite"/>
    </source>
</evidence>
<feature type="compositionally biased region" description="Acidic residues" evidence="3">
    <location>
        <begin position="80"/>
        <end position="91"/>
    </location>
</feature>
<accession>A0A5N6TU82</accession>
<dbReference type="InterPro" id="IPR043129">
    <property type="entry name" value="ATPase_NBD"/>
</dbReference>
<dbReference type="Gene3D" id="3.30.420.40">
    <property type="match status" value="2"/>
</dbReference>
<dbReference type="InterPro" id="IPR013126">
    <property type="entry name" value="Hsp_70_fam"/>
</dbReference>
<protein>
    <submittedName>
        <fullName evidence="4">Uncharacterized protein</fullName>
    </submittedName>
</protein>
<feature type="region of interest" description="Disordered" evidence="3">
    <location>
        <begin position="47"/>
        <end position="137"/>
    </location>
</feature>
<feature type="compositionally biased region" description="Low complexity" evidence="3">
    <location>
        <begin position="115"/>
        <end position="124"/>
    </location>
</feature>
<dbReference type="AlphaFoldDB" id="A0A5N6TU82"/>
<evidence type="ECO:0000313" key="5">
    <source>
        <dbReference type="Proteomes" id="UP000325780"/>
    </source>
</evidence>
<dbReference type="CDD" id="cd10170">
    <property type="entry name" value="ASKHA_NBD_HSP70"/>
    <property type="match status" value="1"/>
</dbReference>
<dbReference type="PANTHER" id="PTHR42749:SF8">
    <property type="entry name" value="HSP70 FAMILY PROTEIN (AFU_ORTHOLOGUE AFUA_3G13740)"/>
    <property type="match status" value="1"/>
</dbReference>
<keyword evidence="1" id="KW-0547">Nucleotide-binding</keyword>
<evidence type="ECO:0000256" key="2">
    <source>
        <dbReference type="ARBA" id="ARBA00022840"/>
    </source>
</evidence>
<reference evidence="4 5" key="1">
    <citation type="submission" date="2019-04" db="EMBL/GenBank/DDBJ databases">
        <title>Friends and foes A comparative genomics study of 23 Aspergillus species from section Flavi.</title>
        <authorList>
            <consortium name="DOE Joint Genome Institute"/>
            <person name="Kjaerbolling I."/>
            <person name="Vesth T."/>
            <person name="Frisvad J.C."/>
            <person name="Nybo J.L."/>
            <person name="Theobald S."/>
            <person name="Kildgaard S."/>
            <person name="Isbrandt T."/>
            <person name="Kuo A."/>
            <person name="Sato A."/>
            <person name="Lyhne E.K."/>
            <person name="Kogle M.E."/>
            <person name="Wiebenga A."/>
            <person name="Kun R.S."/>
            <person name="Lubbers R.J."/>
            <person name="Makela M.R."/>
            <person name="Barry K."/>
            <person name="Chovatia M."/>
            <person name="Clum A."/>
            <person name="Daum C."/>
            <person name="Haridas S."/>
            <person name="He G."/>
            <person name="LaButti K."/>
            <person name="Lipzen A."/>
            <person name="Mondo S."/>
            <person name="Riley R."/>
            <person name="Salamov A."/>
            <person name="Simmons B.A."/>
            <person name="Magnuson J.K."/>
            <person name="Henrissat B."/>
            <person name="Mortensen U.H."/>
            <person name="Larsen T.O."/>
            <person name="Devries R.P."/>
            <person name="Grigoriev I.V."/>
            <person name="Machida M."/>
            <person name="Baker S.E."/>
            <person name="Andersen M.R."/>
        </authorList>
    </citation>
    <scope>NUCLEOTIDE SEQUENCE [LARGE SCALE GENOMIC DNA]</scope>
    <source>
        <strain evidence="4 5">IBT 18842</strain>
    </source>
</reference>
<dbReference type="OrthoDB" id="2963168at2759"/>
<organism evidence="4 5">
    <name type="scientific">Aspergillus avenaceus</name>
    <dbReference type="NCBI Taxonomy" id="36643"/>
    <lineage>
        <taxon>Eukaryota</taxon>
        <taxon>Fungi</taxon>
        <taxon>Dikarya</taxon>
        <taxon>Ascomycota</taxon>
        <taxon>Pezizomycotina</taxon>
        <taxon>Eurotiomycetes</taxon>
        <taxon>Eurotiomycetidae</taxon>
        <taxon>Eurotiales</taxon>
        <taxon>Aspergillaceae</taxon>
        <taxon>Aspergillus</taxon>
        <taxon>Aspergillus subgen. Circumdati</taxon>
    </lineage>
</organism>
<keyword evidence="5" id="KW-1185">Reference proteome</keyword>
<dbReference type="EMBL" id="ML742108">
    <property type="protein sequence ID" value="KAE8149926.1"/>
    <property type="molecule type" value="Genomic_DNA"/>
</dbReference>
<evidence type="ECO:0000313" key="4">
    <source>
        <dbReference type="EMBL" id="KAE8149926.1"/>
    </source>
</evidence>
<dbReference type="Proteomes" id="UP000325780">
    <property type="component" value="Unassembled WGS sequence"/>
</dbReference>
<dbReference type="Gene3D" id="3.90.640.10">
    <property type="entry name" value="Actin, Chain A, domain 4"/>
    <property type="match status" value="1"/>
</dbReference>
<feature type="compositionally biased region" description="Low complexity" evidence="3">
    <location>
        <begin position="92"/>
        <end position="104"/>
    </location>
</feature>
<dbReference type="GO" id="GO:0005524">
    <property type="term" value="F:ATP binding"/>
    <property type="evidence" value="ECO:0007669"/>
    <property type="project" value="UniProtKB-KW"/>
</dbReference>
<evidence type="ECO:0000256" key="1">
    <source>
        <dbReference type="ARBA" id="ARBA00022741"/>
    </source>
</evidence>
<keyword evidence="2" id="KW-0067">ATP-binding</keyword>
<sequence length="701" mass="79419">MGDSLRHFVIGVDFGTTFSSVSVLAQRTRAAKVDPDKIISISNYPSSTVEYSQAPKEVPTESWYPRRLPQRPSLNRSADEYDEDSSEESSDSDVSIKSESSYESVSDEESESDSSDGSTESGSTESDDSTVANTVDYMDEDNGAIDRYYWGYTVSQKLSEPDISMELSRRIARSKLLLDLSEHTRYIRQLLKNTVNDLCRGKLVRDETDVIADYLAHLFLHTKSQMSVAYQYNEACPVEFVLTVPAMWTERARRIMQNAMTRALRDSGFIRGIRYDIDNLFIVTEPEAAATYVLATTDEILPNDCFILLDAGGGTVDAITYKVRKLRPLRLEREEVEPAGALCGSSYLNEAFERVISERLKKETYLERDNVKIEGIVNDLVQQFETKHKRHIDIYSRLLESEHFFIQGLLPSQGKKFRHNRLYLDQEDLKDIFKPCLEGVSNLMFSQMEQARAKGVTVKKVILIGGFAASPSLVSHLQRRLERYHRMNSKKVELIRATVPGCAVAHGAILRALEKEDGPERRLRSSYGLLRTEPYQPDIVRAHIGKYPWTDPLDGSKYIKNTIEWIVNKGDLLPSGTRIIRPVTHTFPVSPDEPFLCKEVFYVSDKHHDSNYRRNHPKNKGATEEGHIIVDMSYLKKDPSFKPVVPGPGEKGQPHYLVEYDLVIIVDGRNLRFVAHPQGQDGAIKGERRISIAAAFQPGTD</sequence>
<proteinExistence type="predicted"/>
<dbReference type="GO" id="GO:0140662">
    <property type="term" value="F:ATP-dependent protein folding chaperone"/>
    <property type="evidence" value="ECO:0007669"/>
    <property type="project" value="InterPro"/>
</dbReference>
<dbReference type="Pfam" id="PF00012">
    <property type="entry name" value="HSP70"/>
    <property type="match status" value="1"/>
</dbReference>
<gene>
    <name evidence="4" type="ORF">BDV25DRAFT_119620</name>
</gene>
<dbReference type="PANTHER" id="PTHR42749">
    <property type="entry name" value="CELL SHAPE-DETERMINING PROTEIN MREB"/>
    <property type="match status" value="1"/>
</dbReference>
<dbReference type="SUPFAM" id="SSF53067">
    <property type="entry name" value="Actin-like ATPase domain"/>
    <property type="match status" value="2"/>
</dbReference>